<protein>
    <recommendedName>
        <fullName evidence="3">Prenyltransferase</fullName>
    </recommendedName>
</protein>
<evidence type="ECO:0000313" key="1">
    <source>
        <dbReference type="EMBL" id="MFB5266460.1"/>
    </source>
</evidence>
<sequence>MGFLTKSGFEQAAAFMKHKARRLEKGLFEYEFESGPFHAVLAELKTYQNDDGGFGNGLEPDLRCPESSALATTRGLEILQIGEPSELRTEMILNTLDFLEDTYQPELKGWDMIPKEAENYPRAVWWNYGVFRDHWGNPNADILAFLIDYRSVFKFASLNPLIDHAMEYLLNQCDLSEMHELFCYLHLAERLDSEQGSKIADKLEQFLDRCVDSRTGERTGYVANPLQVVHSPASPYYKKYAEVIPAELDLLVHQQADDGSWEPNWTWHQFEKEWVEARREWQGVLTLQALRTLRNFNRIED</sequence>
<comment type="caution">
    <text evidence="1">The sequence shown here is derived from an EMBL/GenBank/DDBJ whole genome shotgun (WGS) entry which is preliminary data.</text>
</comment>
<dbReference type="InterPro" id="IPR008930">
    <property type="entry name" value="Terpenoid_cyclase/PrenylTrfase"/>
</dbReference>
<organism evidence="1 2">
    <name type="scientific">Paenibacillus enshidis</name>
    <dbReference type="NCBI Taxonomy" id="1458439"/>
    <lineage>
        <taxon>Bacteria</taxon>
        <taxon>Bacillati</taxon>
        <taxon>Bacillota</taxon>
        <taxon>Bacilli</taxon>
        <taxon>Bacillales</taxon>
        <taxon>Paenibacillaceae</taxon>
        <taxon>Paenibacillus</taxon>
    </lineage>
</organism>
<reference evidence="1 2" key="1">
    <citation type="submission" date="2024-09" db="EMBL/GenBank/DDBJ databases">
        <title>Paenibacillus zeirhizospherea sp. nov., isolated from surface of the maize (Zea mays) roots in a horticulture field, Hungary.</title>
        <authorList>
            <person name="Marton D."/>
            <person name="Farkas M."/>
            <person name="Bedics A."/>
            <person name="Toth E."/>
            <person name="Tancsics A."/>
            <person name="Boka K."/>
            <person name="Maroti G."/>
            <person name="Kriszt B."/>
            <person name="Cserhati M."/>
        </authorList>
    </citation>
    <scope>NUCLEOTIDE SEQUENCE [LARGE SCALE GENOMIC DNA]</scope>
    <source>
        <strain evidence="1 2">KCTC 33519</strain>
    </source>
</reference>
<proteinExistence type="predicted"/>
<evidence type="ECO:0008006" key="3">
    <source>
        <dbReference type="Google" id="ProtNLM"/>
    </source>
</evidence>
<dbReference type="Proteomes" id="UP001580346">
    <property type="component" value="Unassembled WGS sequence"/>
</dbReference>
<gene>
    <name evidence="1" type="ORF">ACE41H_06650</name>
</gene>
<dbReference type="RefSeq" id="WP_375354190.1">
    <property type="nucleotide sequence ID" value="NZ_JBHHMI010000004.1"/>
</dbReference>
<dbReference type="SUPFAM" id="SSF48239">
    <property type="entry name" value="Terpenoid cyclases/Protein prenyltransferases"/>
    <property type="match status" value="2"/>
</dbReference>
<dbReference type="EMBL" id="JBHHMI010000004">
    <property type="protein sequence ID" value="MFB5266460.1"/>
    <property type="molecule type" value="Genomic_DNA"/>
</dbReference>
<name>A0ABV5AQH1_9BACL</name>
<evidence type="ECO:0000313" key="2">
    <source>
        <dbReference type="Proteomes" id="UP001580346"/>
    </source>
</evidence>
<accession>A0ABV5AQH1</accession>
<keyword evidence="2" id="KW-1185">Reference proteome</keyword>